<dbReference type="GO" id="GO:0045292">
    <property type="term" value="P:mRNA cis splicing, via spliceosome"/>
    <property type="evidence" value="ECO:0007669"/>
    <property type="project" value="TreeGrafter"/>
</dbReference>
<reference evidence="6" key="1">
    <citation type="journal article" date="2021" name="J Fungi (Basel)">
        <title>Virulence traits and population genomics of the black yeast Aureobasidium melanogenum.</title>
        <authorList>
            <person name="Cernosa A."/>
            <person name="Sun X."/>
            <person name="Gostincar C."/>
            <person name="Fang C."/>
            <person name="Gunde-Cimerman N."/>
            <person name="Song Z."/>
        </authorList>
    </citation>
    <scope>NUCLEOTIDE SEQUENCE</scope>
    <source>
        <strain evidence="6">EXF-9911</strain>
    </source>
</reference>
<dbReference type="GO" id="GO:0046540">
    <property type="term" value="C:U4/U6 x U5 tri-snRNP complex"/>
    <property type="evidence" value="ECO:0007669"/>
    <property type="project" value="TreeGrafter"/>
</dbReference>
<dbReference type="PANTHER" id="PTHR14152">
    <property type="entry name" value="SQUAMOUS CELL CARCINOMA ANTIGEN RECOGNISED BY CYTOTOXIC T LYMPHOCYTES"/>
    <property type="match status" value="1"/>
</dbReference>
<name>A0A9P8ET13_AURME</name>
<proteinExistence type="inferred from homology"/>
<dbReference type="InterPro" id="IPR005011">
    <property type="entry name" value="SNU66/SART1"/>
</dbReference>
<feature type="region of interest" description="Disordered" evidence="5">
    <location>
        <begin position="579"/>
        <end position="661"/>
    </location>
</feature>
<organism evidence="6 7">
    <name type="scientific">Aureobasidium melanogenum</name>
    <name type="common">Aureobasidium pullulans var. melanogenum</name>
    <dbReference type="NCBI Taxonomy" id="46634"/>
    <lineage>
        <taxon>Eukaryota</taxon>
        <taxon>Fungi</taxon>
        <taxon>Dikarya</taxon>
        <taxon>Ascomycota</taxon>
        <taxon>Pezizomycotina</taxon>
        <taxon>Dothideomycetes</taxon>
        <taxon>Dothideomycetidae</taxon>
        <taxon>Dothideales</taxon>
        <taxon>Saccotheciaceae</taxon>
        <taxon>Aureobasidium</taxon>
    </lineage>
</organism>
<feature type="compositionally biased region" description="Polar residues" evidence="5">
    <location>
        <begin position="403"/>
        <end position="415"/>
    </location>
</feature>
<feature type="compositionally biased region" description="Basic residues" evidence="5">
    <location>
        <begin position="288"/>
        <end position="302"/>
    </location>
</feature>
<comment type="subcellular location">
    <subcellularLocation>
        <location evidence="1">Nucleus</location>
    </subcellularLocation>
</comment>
<feature type="compositionally biased region" description="Basic residues" evidence="5">
    <location>
        <begin position="603"/>
        <end position="624"/>
    </location>
</feature>
<evidence type="ECO:0000256" key="2">
    <source>
        <dbReference type="ARBA" id="ARBA00006076"/>
    </source>
</evidence>
<dbReference type="AlphaFoldDB" id="A0A9P8ET13"/>
<sequence length="661" mass="74980">MDAVAIQDANKIRVAMGLAPLPVPGEDGLQFKSKGDGEEPDPDDMSTLEKRQAAAGDNWKKLQDEEKARQERLARKEAIKRARDLELRNVKLEGTGLGDAEEADMDTKTWLLQQKKRQKKIEKARKYEEEQAELERQAQAEYSAKDLAGVKVAHELDQFDAEGEQILTLKDAVIGDESEDDELENLDLRAKEQLQEKLERKKNKPVYNPNDMDDGNRSILAHYDEEIDGKKKKAFTLDTSGAVDQAAVAARREAAEAERIGVKGIKISLDELKDDTPISDYQDPSTAKIRKPKKPKKAKTTRTKAADDDDIFPLPTQQPSGDQMDIDGQPAANGAAKKRTFETFDDDDLQAKLAEQRRQALKKRKKTDAAELARRIREEDSATPMNTVEDDEEPGLVIDETTEFVSNLRRPQSPDSADERRRRATSTPAAGEVKDEDETMQESYGAVEDEEDARARREAEERESVAPPAMTSTGFEEEENTTTGAGGILNMLRKRGLVQDSDADKANAAVRAQQQFLAENQALVDEYDRKTREEREKDRKSGRWDRMSHRERENYQRQQNEQRDAYLAQLQAEHFKRSYKPNVQLRYNDEDGREMNQKEAFKHLSHRFHGKGSGKQKTEKRMKKKQEEDERQRKSLLGFTGANEAVGATAKKNRQAGVRLQ</sequence>
<feature type="region of interest" description="Disordered" evidence="5">
    <location>
        <begin position="197"/>
        <end position="217"/>
    </location>
</feature>
<dbReference type="PANTHER" id="PTHR14152:SF5">
    <property type="entry name" value="U4_U6.U5 TRI-SNRNP-ASSOCIATED PROTEIN 1"/>
    <property type="match status" value="1"/>
</dbReference>
<feature type="non-terminal residue" evidence="6">
    <location>
        <position position="661"/>
    </location>
</feature>
<protein>
    <submittedName>
        <fullName evidence="6">Uncharacterized protein</fullName>
    </submittedName>
</protein>
<dbReference type="EMBL" id="JAHFXF010000069">
    <property type="protein sequence ID" value="KAG9697773.1"/>
    <property type="molecule type" value="Genomic_DNA"/>
</dbReference>
<keyword evidence="3" id="KW-0539">Nucleus</keyword>
<dbReference type="Pfam" id="PF03343">
    <property type="entry name" value="SART-1"/>
    <property type="match status" value="1"/>
</dbReference>
<gene>
    <name evidence="6" type="ORF">KCU76_g2768</name>
</gene>
<reference evidence="6" key="2">
    <citation type="submission" date="2021-08" db="EMBL/GenBank/DDBJ databases">
        <authorList>
            <person name="Gostincar C."/>
            <person name="Sun X."/>
            <person name="Song Z."/>
            <person name="Gunde-Cimerman N."/>
        </authorList>
    </citation>
    <scope>NUCLEOTIDE SEQUENCE</scope>
    <source>
        <strain evidence="6">EXF-9911</strain>
    </source>
</reference>
<comment type="similarity">
    <text evidence="2">Belongs to the SNU66/SART1 family.</text>
</comment>
<evidence type="ECO:0000313" key="6">
    <source>
        <dbReference type="EMBL" id="KAG9697773.1"/>
    </source>
</evidence>
<feature type="compositionally biased region" description="Basic and acidic residues" evidence="5">
    <location>
        <begin position="367"/>
        <end position="380"/>
    </location>
</feature>
<evidence type="ECO:0000256" key="4">
    <source>
        <dbReference type="SAM" id="Coils"/>
    </source>
</evidence>
<evidence type="ECO:0000256" key="3">
    <source>
        <dbReference type="ARBA" id="ARBA00023242"/>
    </source>
</evidence>
<feature type="compositionally biased region" description="Basic and acidic residues" evidence="5">
    <location>
        <begin position="526"/>
        <end position="564"/>
    </location>
</feature>
<accession>A0A9P8ET13</accession>
<evidence type="ECO:0000313" key="7">
    <source>
        <dbReference type="Proteomes" id="UP000779574"/>
    </source>
</evidence>
<feature type="region of interest" description="Disordered" evidence="5">
    <location>
        <begin position="19"/>
        <end position="66"/>
    </location>
</feature>
<comment type="caution">
    <text evidence="6">The sequence shown here is derived from an EMBL/GenBank/DDBJ whole genome shotgun (WGS) entry which is preliminary data.</text>
</comment>
<evidence type="ECO:0000256" key="1">
    <source>
        <dbReference type="ARBA" id="ARBA00004123"/>
    </source>
</evidence>
<feature type="region of interest" description="Disordered" evidence="5">
    <location>
        <begin position="516"/>
        <end position="565"/>
    </location>
</feature>
<keyword evidence="4" id="KW-0175">Coiled coil</keyword>
<dbReference type="OrthoDB" id="5583at2759"/>
<dbReference type="Proteomes" id="UP000779574">
    <property type="component" value="Unassembled WGS sequence"/>
</dbReference>
<feature type="compositionally biased region" description="Basic and acidic residues" evidence="5">
    <location>
        <begin position="453"/>
        <end position="464"/>
    </location>
</feature>
<dbReference type="GO" id="GO:0000481">
    <property type="term" value="P:maturation of 5S rRNA"/>
    <property type="evidence" value="ECO:0007669"/>
    <property type="project" value="TreeGrafter"/>
</dbReference>
<feature type="region of interest" description="Disordered" evidence="5">
    <location>
        <begin position="273"/>
        <end position="488"/>
    </location>
</feature>
<feature type="compositionally biased region" description="Basic and acidic residues" evidence="5">
    <location>
        <begin position="47"/>
        <end position="66"/>
    </location>
</feature>
<evidence type="ECO:0000256" key="5">
    <source>
        <dbReference type="SAM" id="MobiDB-lite"/>
    </source>
</evidence>
<feature type="compositionally biased region" description="Basic and acidic residues" evidence="5">
    <location>
        <begin position="587"/>
        <end position="602"/>
    </location>
</feature>
<feature type="coiled-coil region" evidence="4">
    <location>
        <begin position="75"/>
        <end position="144"/>
    </location>
</feature>